<dbReference type="PANTHER" id="PTHR24276:SF94">
    <property type="entry name" value="AT20289P-RELATED"/>
    <property type="match status" value="1"/>
</dbReference>
<dbReference type="AlphaFoldDB" id="A0A6P8KV72"/>
<keyword evidence="1" id="KW-0645">Protease</keyword>
<gene>
    <name evidence="10" type="primary">LOC117145540</name>
</gene>
<keyword evidence="4" id="KW-0720">Serine protease</keyword>
<evidence type="ECO:0000256" key="3">
    <source>
        <dbReference type="ARBA" id="ARBA00022801"/>
    </source>
</evidence>
<dbReference type="InterPro" id="IPR050430">
    <property type="entry name" value="Peptidase_S1"/>
</dbReference>
<dbReference type="Pfam" id="PF00089">
    <property type="entry name" value="Trypsin"/>
    <property type="match status" value="1"/>
</dbReference>
<feature type="compositionally biased region" description="Basic residues" evidence="6">
    <location>
        <begin position="38"/>
        <end position="52"/>
    </location>
</feature>
<feature type="signal peptide" evidence="7">
    <location>
        <begin position="1"/>
        <end position="22"/>
    </location>
</feature>
<name>A0A6P8KV72_DROMA</name>
<feature type="domain" description="Peptidase S1" evidence="8">
    <location>
        <begin position="118"/>
        <end position="309"/>
    </location>
</feature>
<sequence>MLLPLCIIQILLLAFLANESESSNTHVHRYMLDTYKPQHNRKTQMNYKRRRTVRSDHEMDSDPNNPNNPNNSNNPDNPDNPDNLNNPNNPSNDTVQYGHSKEPVVTLTNSDKKVPLHELMVRLYQQNKYICMGTVISEMLVITTTTCFDLASDDVVTMKMYDDEVLEGKKVALNQTYLKGADPMLVAIQLSKSPKNSKVTGDTVKLCDSELEIYEPIELPLWIRSRHSIHSQTTYIIPIQACRLRMRDPEAVVATDTMICVKNMKYTAQCQLAMGNPLVHDERICGINVAGHNCPAFTGANLYIRVYDALAFSIMGMEIIKNSRIEDTIL</sequence>
<evidence type="ECO:0000256" key="2">
    <source>
        <dbReference type="ARBA" id="ARBA00022729"/>
    </source>
</evidence>
<keyword evidence="5" id="KW-1015">Disulfide bond</keyword>
<dbReference type="SUPFAM" id="SSF50494">
    <property type="entry name" value="Trypsin-like serine proteases"/>
    <property type="match status" value="1"/>
</dbReference>
<evidence type="ECO:0000313" key="9">
    <source>
        <dbReference type="Proteomes" id="UP000515162"/>
    </source>
</evidence>
<evidence type="ECO:0000256" key="7">
    <source>
        <dbReference type="SAM" id="SignalP"/>
    </source>
</evidence>
<feature type="chain" id="PRO_5027745891" evidence="7">
    <location>
        <begin position="23"/>
        <end position="330"/>
    </location>
</feature>
<evidence type="ECO:0000313" key="10">
    <source>
        <dbReference type="RefSeq" id="XP_033167126.1"/>
    </source>
</evidence>
<dbReference type="InterPro" id="IPR009003">
    <property type="entry name" value="Peptidase_S1_PA"/>
</dbReference>
<evidence type="ECO:0000256" key="6">
    <source>
        <dbReference type="SAM" id="MobiDB-lite"/>
    </source>
</evidence>
<protein>
    <submittedName>
        <fullName evidence="10">Seminase</fullName>
    </submittedName>
</protein>
<dbReference type="InterPro" id="IPR043504">
    <property type="entry name" value="Peptidase_S1_PA_chymotrypsin"/>
</dbReference>
<feature type="region of interest" description="Disordered" evidence="6">
    <location>
        <begin position="35"/>
        <end position="98"/>
    </location>
</feature>
<dbReference type="RefSeq" id="XP_033167126.1">
    <property type="nucleotide sequence ID" value="XM_033311235.1"/>
</dbReference>
<organism evidence="9 10">
    <name type="scientific">Drosophila mauritiana</name>
    <name type="common">Fruit fly</name>
    <dbReference type="NCBI Taxonomy" id="7226"/>
    <lineage>
        <taxon>Eukaryota</taxon>
        <taxon>Metazoa</taxon>
        <taxon>Ecdysozoa</taxon>
        <taxon>Arthropoda</taxon>
        <taxon>Hexapoda</taxon>
        <taxon>Insecta</taxon>
        <taxon>Pterygota</taxon>
        <taxon>Neoptera</taxon>
        <taxon>Endopterygota</taxon>
        <taxon>Diptera</taxon>
        <taxon>Brachycera</taxon>
        <taxon>Muscomorpha</taxon>
        <taxon>Ephydroidea</taxon>
        <taxon>Drosophilidae</taxon>
        <taxon>Drosophila</taxon>
        <taxon>Sophophora</taxon>
    </lineage>
</organism>
<dbReference type="GeneID" id="117145540"/>
<proteinExistence type="predicted"/>
<evidence type="ECO:0000259" key="8">
    <source>
        <dbReference type="Pfam" id="PF00089"/>
    </source>
</evidence>
<keyword evidence="9" id="KW-1185">Reference proteome</keyword>
<accession>A0A6P8KV72</accession>
<evidence type="ECO:0000256" key="5">
    <source>
        <dbReference type="ARBA" id="ARBA00023157"/>
    </source>
</evidence>
<dbReference type="Gene3D" id="2.40.10.10">
    <property type="entry name" value="Trypsin-like serine proteases"/>
    <property type="match status" value="2"/>
</dbReference>
<dbReference type="InterPro" id="IPR001254">
    <property type="entry name" value="Trypsin_dom"/>
</dbReference>
<feature type="compositionally biased region" description="Low complexity" evidence="6">
    <location>
        <begin position="62"/>
        <end position="93"/>
    </location>
</feature>
<evidence type="ECO:0000256" key="1">
    <source>
        <dbReference type="ARBA" id="ARBA00022670"/>
    </source>
</evidence>
<dbReference type="PANTHER" id="PTHR24276">
    <property type="entry name" value="POLYSERASE-RELATED"/>
    <property type="match status" value="1"/>
</dbReference>
<keyword evidence="3" id="KW-0378">Hydrolase</keyword>
<evidence type="ECO:0000256" key="4">
    <source>
        <dbReference type="ARBA" id="ARBA00022825"/>
    </source>
</evidence>
<dbReference type="GO" id="GO:0006508">
    <property type="term" value="P:proteolysis"/>
    <property type="evidence" value="ECO:0007669"/>
    <property type="project" value="UniProtKB-KW"/>
</dbReference>
<dbReference type="Proteomes" id="UP000515162">
    <property type="component" value="Chromosome 3R"/>
</dbReference>
<keyword evidence="2 7" id="KW-0732">Signal</keyword>
<reference evidence="10" key="1">
    <citation type="submission" date="2025-08" db="UniProtKB">
        <authorList>
            <consortium name="RefSeq"/>
        </authorList>
    </citation>
    <scope>IDENTIFICATION</scope>
    <source>
        <strain evidence="10">Mau12</strain>
        <tissue evidence="10">Whole Body</tissue>
    </source>
</reference>
<dbReference type="GO" id="GO:0004252">
    <property type="term" value="F:serine-type endopeptidase activity"/>
    <property type="evidence" value="ECO:0007669"/>
    <property type="project" value="InterPro"/>
</dbReference>